<dbReference type="InterPro" id="IPR013149">
    <property type="entry name" value="ADH-like_C"/>
</dbReference>
<evidence type="ECO:0000256" key="3">
    <source>
        <dbReference type="ARBA" id="ARBA00022741"/>
    </source>
</evidence>
<dbReference type="Gene3D" id="3.40.50.720">
    <property type="entry name" value="NAD(P)-binding Rossmann-like Domain"/>
    <property type="match status" value="1"/>
</dbReference>
<sequence length="366" mass="39002">MAAQPLLPATQRAIIQAKEPPGSLMLCEDRALPSLLPGQVLVKTAAVALNPCDWKMPTNFPCPGAGDGSDYAGTIVAIGPDVRPGIKIGDRVAGAVHASNPLNLESGAFAQYVAGYADHLWRVPDRMSMEDATAIGWCVVGSVGLALFRTMGLPGTPEKPVEKPTYALVYGGSTASGTMAIQLLKLSGFKVVTTCSPRNFSLVESYGAEKAFDYNSPTCADDIRAYTKNGLRYALDVITEAKSIKLCYAAIGRTGGRYVGFELIPDDLIANMRKVVKADWVLGIRMTGLEIALPGGYGSKADPDLRVWGRGLAERMEALIHAGKIKPHRPKVNPGGIDAIIAGVERMRRREVSGEKMVYIIDSAAA</sequence>
<evidence type="ECO:0000256" key="2">
    <source>
        <dbReference type="ARBA" id="ARBA00011245"/>
    </source>
</evidence>
<protein>
    <recommendedName>
        <fullName evidence="6">Enoyl reductase (ER) domain-containing protein</fullName>
    </recommendedName>
</protein>
<dbReference type="SMART" id="SM00829">
    <property type="entry name" value="PKS_ER"/>
    <property type="match status" value="1"/>
</dbReference>
<organism evidence="7 8">
    <name type="scientific">Emydomyces testavorans</name>
    <dbReference type="NCBI Taxonomy" id="2070801"/>
    <lineage>
        <taxon>Eukaryota</taxon>
        <taxon>Fungi</taxon>
        <taxon>Dikarya</taxon>
        <taxon>Ascomycota</taxon>
        <taxon>Pezizomycotina</taxon>
        <taxon>Eurotiomycetes</taxon>
        <taxon>Eurotiomycetidae</taxon>
        <taxon>Onygenales</taxon>
        <taxon>Nannizziopsiaceae</taxon>
        <taxon>Emydomyces</taxon>
    </lineage>
</organism>
<dbReference type="Pfam" id="PF00107">
    <property type="entry name" value="ADH_zinc_N"/>
    <property type="match status" value="1"/>
</dbReference>
<dbReference type="SUPFAM" id="SSF50129">
    <property type="entry name" value="GroES-like"/>
    <property type="match status" value="1"/>
</dbReference>
<dbReference type="PANTHER" id="PTHR45348">
    <property type="entry name" value="HYPOTHETICAL OXIDOREDUCTASE (EUROFUNG)"/>
    <property type="match status" value="1"/>
</dbReference>
<dbReference type="InterPro" id="IPR013154">
    <property type="entry name" value="ADH-like_N"/>
</dbReference>
<name>A0AAF0DD22_9EURO</name>
<evidence type="ECO:0000256" key="5">
    <source>
        <dbReference type="ARBA" id="ARBA00023002"/>
    </source>
</evidence>
<dbReference type="InterPro" id="IPR011032">
    <property type="entry name" value="GroES-like_sf"/>
</dbReference>
<dbReference type="Proteomes" id="UP001219355">
    <property type="component" value="Chromosome 1"/>
</dbReference>
<evidence type="ECO:0000256" key="4">
    <source>
        <dbReference type="ARBA" id="ARBA00022857"/>
    </source>
</evidence>
<proteinExistence type="inferred from homology"/>
<evidence type="ECO:0000259" key="6">
    <source>
        <dbReference type="SMART" id="SM00829"/>
    </source>
</evidence>
<feature type="domain" description="Enoyl reductase (ER)" evidence="6">
    <location>
        <begin position="22"/>
        <end position="358"/>
    </location>
</feature>
<keyword evidence="8" id="KW-1185">Reference proteome</keyword>
<dbReference type="InterPro" id="IPR036291">
    <property type="entry name" value="NAD(P)-bd_dom_sf"/>
</dbReference>
<dbReference type="InterPro" id="IPR047122">
    <property type="entry name" value="Trans-enoyl_RdTase-like"/>
</dbReference>
<keyword evidence="5" id="KW-0560">Oxidoreductase</keyword>
<dbReference type="InterPro" id="IPR020843">
    <property type="entry name" value="ER"/>
</dbReference>
<dbReference type="EMBL" id="CP120627">
    <property type="protein sequence ID" value="WEW56048.1"/>
    <property type="molecule type" value="Genomic_DNA"/>
</dbReference>
<gene>
    <name evidence="7" type="ORF">PRK78_001483</name>
</gene>
<reference evidence="7" key="1">
    <citation type="submission" date="2023-03" db="EMBL/GenBank/DDBJ databases">
        <title>Emydomyces testavorans Genome Sequence.</title>
        <authorList>
            <person name="Hoyer L."/>
        </authorList>
    </citation>
    <scope>NUCLEOTIDE SEQUENCE</scope>
    <source>
        <strain evidence="7">16-2883</strain>
    </source>
</reference>
<dbReference type="SUPFAM" id="SSF51735">
    <property type="entry name" value="NAD(P)-binding Rossmann-fold domains"/>
    <property type="match status" value="1"/>
</dbReference>
<comment type="similarity">
    <text evidence="1">Belongs to the zinc-containing alcohol dehydrogenase family.</text>
</comment>
<accession>A0AAF0DD22</accession>
<dbReference type="AlphaFoldDB" id="A0AAF0DD22"/>
<comment type="subunit">
    <text evidence="2">Monomer.</text>
</comment>
<dbReference type="Gene3D" id="3.90.180.10">
    <property type="entry name" value="Medium-chain alcohol dehydrogenases, catalytic domain"/>
    <property type="match status" value="1"/>
</dbReference>
<evidence type="ECO:0000313" key="7">
    <source>
        <dbReference type="EMBL" id="WEW56048.1"/>
    </source>
</evidence>
<keyword evidence="3" id="KW-0547">Nucleotide-binding</keyword>
<dbReference type="Pfam" id="PF08240">
    <property type="entry name" value="ADH_N"/>
    <property type="match status" value="1"/>
</dbReference>
<dbReference type="GO" id="GO:0000166">
    <property type="term" value="F:nucleotide binding"/>
    <property type="evidence" value="ECO:0007669"/>
    <property type="project" value="UniProtKB-KW"/>
</dbReference>
<evidence type="ECO:0000313" key="8">
    <source>
        <dbReference type="Proteomes" id="UP001219355"/>
    </source>
</evidence>
<dbReference type="CDD" id="cd08249">
    <property type="entry name" value="enoyl_reductase_like"/>
    <property type="match status" value="1"/>
</dbReference>
<evidence type="ECO:0000256" key="1">
    <source>
        <dbReference type="ARBA" id="ARBA00008072"/>
    </source>
</evidence>
<dbReference type="PANTHER" id="PTHR45348:SF1">
    <property type="entry name" value="TRANS-ENOYL REDUCTASE STHE"/>
    <property type="match status" value="1"/>
</dbReference>
<keyword evidence="4" id="KW-0521">NADP</keyword>
<dbReference type="GO" id="GO:0016651">
    <property type="term" value="F:oxidoreductase activity, acting on NAD(P)H"/>
    <property type="evidence" value="ECO:0007669"/>
    <property type="project" value="InterPro"/>
</dbReference>